<evidence type="ECO:0000256" key="3">
    <source>
        <dbReference type="SAM" id="MobiDB-lite"/>
    </source>
</evidence>
<dbReference type="Pfam" id="PF17892">
    <property type="entry name" value="Cadherin_5"/>
    <property type="match status" value="1"/>
</dbReference>
<dbReference type="Pfam" id="PF06594">
    <property type="entry name" value="HCBP_related"/>
    <property type="match status" value="5"/>
</dbReference>
<proteinExistence type="predicted"/>
<dbReference type="SUPFAM" id="SSF51120">
    <property type="entry name" value="beta-Roll"/>
    <property type="match status" value="15"/>
</dbReference>
<feature type="compositionally biased region" description="Basic and acidic residues" evidence="3">
    <location>
        <begin position="658"/>
        <end position="679"/>
    </location>
</feature>
<feature type="region of interest" description="Disordered" evidence="3">
    <location>
        <begin position="249"/>
        <end position="318"/>
    </location>
</feature>
<evidence type="ECO:0000259" key="4">
    <source>
        <dbReference type="PROSITE" id="PS50268"/>
    </source>
</evidence>
<sequence length="3901" mass="400675">MSSGSQPNPSTTLTKDDIDKVDAWVTHLKALMDPAEARFEALRKVATDSAVIKAAEDSISNIGALGKALDMFMAGLKTYGDPNNIDANGFNAIKTVLRGGTVIVVGGVGVAVLAASLGATPGIAIAGIIGGTYLATTGSDTADETVEFLIDLLKNYGIAEFGDSAKELLLKYEILPGSESSDSVTIADRPQIVHYNALGGNDEITGTSSRDYIYGNGGNDKIFGGGGDDILYGRGTPQSSPVAFENDVDEIHGGDGDDRIYGEEPNSGSTGGDDQLYGDAGNDEIYGGGGADYIEGGDGDDRIYGEEPNSGSAGGDDQLYGDAGNDEIYGGGGADYIEGGADNDRLYGGIGSDRFDGGSGDDIVDGDAGPGGVVSSQLTRDDIDTVSYVDDTGGVTVEVALSTAGPSAVRPVIRANGSGIGNDTLIGIERIELSEGKDTVKISGDATGTFGKVEFSDGDVGSDPEDTIDLSGLSGSGANLSGGDTITFKDMKFSGFEKIVGSSGSDTIDLSGATRKLKVEGGNGADKITTGSGDDTLIGGTGDDTLNGGGGRDILEGEGGFDTLTGGGGADIFKFGGQYGRDTITDAEFDDKIDVEGSILQGGKRKEGTKNYYKDDAANEYIWNGAGDLMIKASGSGGTIVVRNFSNGKAGITLTEEPADKPPNEPVRKSDPPDPTRIRKDPLILDLDGDGVELSAVDRPKVQFDSDGDGILETTGWIKPGDGFLAWDRDGDGRIESLQELFGSQTEDGFQVLSYQDSNGDGVIDRNDAVWSELKVWTDTNVNGITDNGELISIEEAGIESIDLGAAHVSIMSGGNEIIRQGHFTKLDGTVQEAVAVLFTMDTYRTEAIIPDDFVFPSDVLELPELAGFGRLVDLSYAMALSPSLAAAGKELVLEAGNWTSSEFKLAFGSFILDWGKVGDIDPASRGPDVDAQHLAFVEAYYGRSFTDGIEPGSPIDFATASVVNRAFAELENALLLRFASQIAISTLMLSGDFAASASNDFWALSLLYYDPSTGTIEGNLERVLYEIVAAMPDDSSDAMEFLDRTVSPLRSLMIEHFEGATAQTIADIFDVGLVGLDHPGLKQFVVGRLTGTPSDLISGTDGSDLFTPENPFSFRAFDIVGGAGDDTVQLNVKTMYFGKGDGHDTIKDTVAASVANIALIGITPDDIEVSYDEATGHIDLYLKSSPADRITIEGLLNSEGRVRGVTFADGTQWTKADILGRLVANQATSGNDTVVGTDASESGIVGGTGDDRLEGAGGNDTYVIRIGDGRDVVAETASHDTDKIVFEGRASSTLRVVRDGDDAVLSFTDGTDTVRLTGQFFYSYFGYFFGQQRVESLVFEDKTISLHDLRQIYIDQASTSGTDIIRGTEEGEVFAAGAGADILTGGGGDDIYIWKKGDGNDTIDDRASGAGDVLRLEGVSAAEVTVTRTGADALFQIGGETITVVGLFSGNRDATLSRVILQDAIWTPSEVVVRALSDPASFPTLSGTGGDDTIEGTAGNDRIVGGHGNDVLKGAGGSDRYVVGAGDGNDVIDDRGAGGWHEADRLDLGVMAEDVEGTWQGADIQFRVLSTDQTITIKNYADGIERMEFADGTVWDEADIVWHAWRRGTGANDTIRGSDASEVLYGGLGADLLEGGAGGDGYVIRSGHGNDTISDYDNFGGVSGSDTLILDDLLSTQVALLRDGFHETENSSLSGGKKNHLIVANLVTGERITIEQQLSGSNGSPGIEKIQFADGVVWDRATIESRVRFDATSGNDIIRDGEFVARTDVFVGGLGDDLLGSGNGDATYIWRKGDGNDRLEHYTSLSTSGRGTLNLADVLPSEVVLERVSQADASLLIRIVATGEVITDRFHFMSSGFGAYGIDRIVFSDGTIWTSETFQSKMIANGSGASDLLVGAGTDDTVNAGAGDDDVRGGAGNDVLFGEDGNDTLLGGEGDDQVSGGDGNDRVSGGAGDDLLEGGSGDDVLLGGTGTDSLAGGSGSDRYEIRSDDGADVILEGTAFPGVDNDVVRFGADILPGEVEFRRAGDDLLLRIASKSLVVHVKDHFLGDGRGIEGVEFLSDPGAVLSRSEIDLQAESNTATEGDDELVGTAGSDAIYAAGGHDIVDASAGDDLLNGGTGNDRLTGGVGSDRYIYRLGDGSDTIVELASDAGDVDTLAFGVTNIEDLALKRIGDDLEITAKATGEKIVVAGQFVGGGTGIERLTFLDGTVVERRDIDRLDIVNDAPLAVNDGGLTANRHRPQIFTSAELLANDRDANGDPLTIVSVESLGGGTVELRENGTIFFTAYSWTAGEPGRFRYTVSDGRGGLGSATATVTIDETVEPLDLVGTDGNDSLFGAPGNDTLRGGLGDDFLVGAAGSDTYHFAPGDGVDTIQDGGGEADVDVVLFDPGIAPASIAVSRDSQDADSIILTVGQTGSSIKLAGQLASPESAIEEVRFSDGTVWTGEEIRERLLDGASTTGDDVIEGTGFGDAIDAKAGNDIVRAGGGDDLVQGGAGDDVLDGGQGYDEVSYATATSGVDVRLGTGASQSTGGAGNDTITNFEALTGSAFADRLRGDGSDNVLTGLAGSDVYAFHGYFGHDVITDFSSGSDRLEFSESVFASIGAVLTAASQVGNDVLIDAGAYGSVMLKGMALSALTEDRVGLVPSEDKAPDIIKQSSIFNVDAASAVAIPAGAFDLEERPDIASSSSIPHATIRATASGQGREFYRVEVTQAGRAIFDIDQGSFDSVIELLDASGQTLASNDDSYTDPGSLSLNSLIDYNFAEAGTYYLAVGSYGGSGGSLAAGDTYVLNVSLEGAQLNEDPPEIVVQGGTVAENSIGGTIVAVLSVERPLVGAQYGFTLLGTSDLFEIVGNEIRVKAGAVLDHEDRASHDLAVRAIDTAGNAIDRIVDLTVGNVNEAPRPGLESIAAVSAEDADATGSLAPATDPEGDATTFKLVAGSAIHGAVTIDAATGAYTFRPDADFNGSAGFRYVVSDGLLDSSEVSVTIQITPVNDAPIVAGSISLEVDEDMSASGSVRVTDVDGDTLAYTVKSGAGPVLGSVSLAADGEFTYTPAANAHGSDTFTILVSDGHGGTGEQIVVVTVKAINDGPSVAPAASLQTSEDISVTGSVVATDVDGDALSYSVKDGSGPTKGNVTFSPGGSYTYTPVANANGSDAFTVTVSDGRGGTAEQTVSVSIAAVNDAPSTVSSSSLQVVEDTAKAGSVVATDVDGDVLAYAVKAGAGPSKGTITFGTNGAFIYTPIANVNGSDGFTVTVSDGKGGVVEQVVTVAIAAVNDAPQAVADTASAGENEAKVLDLLANDTDVDVGDTRSLVSFSVASVSGVPGGLTSSAAQAAFSIQAGKLHFNPGTQFDPLASGQNATVVIDYLVEDAAGARSTGSLTLTVIGADEASSGGTTGADTLFGSAAADTIRGLAGDDIIWGRDGNDLLYGDAGNDQLNGENGNDLLDGGTGGDAMAGGAGNDIYYVDAASDTVSEAAGAGIDEVRTTLASYTLGANVEYLSYLGAEAFTGVGNSLDNMLTGNGGNDSLTGGAGNDVYYGLAGNDFFFGGAGSDAHNGGDGFDTVDYSAATQSVRVDLLAPGSNTGDAAGDTFMFIEQFGLSAYNDIFVGSAGIDYVYAQGGNDTLNGGGGDDWLSGGAGADQLNGQDGFDTADYTGASAAVTVDRVTAANSLGDAKGDTYASIERFHLSQFNDRFVGSSADEYIYGNGGNDTILAGDGNDWLIGGAGADALTGGNGYDFASYFSAGAAVVIDRVTASNGAGEAAGDTFVTIEAFQLTASYGDRFVGGSGAETVFGGGGNDTLIGNGGNDFLDGEEQNDMLTGGAGADTFAFYERGFGKDTVSDFVSGDIIEFSTSAFSSFADVQAKTTQVGSNAVITLDSDNTVTLQNVLATSLKSTDFHFV</sequence>
<comment type="caution">
    <text evidence="5">The sequence shown here is derived from an EMBL/GenBank/DDBJ whole genome shotgun (WGS) entry which is preliminary data.</text>
</comment>
<organism evidence="5 6">
    <name type="scientific">Methylorubrum extorquens DSM 13060</name>
    <dbReference type="NCBI Taxonomy" id="882800"/>
    <lineage>
        <taxon>Bacteria</taxon>
        <taxon>Pseudomonadati</taxon>
        <taxon>Pseudomonadota</taxon>
        <taxon>Alphaproteobacteria</taxon>
        <taxon>Hyphomicrobiales</taxon>
        <taxon>Methylobacteriaceae</taxon>
        <taxon>Methylorubrum</taxon>
    </lineage>
</organism>
<dbReference type="InterPro" id="IPR018511">
    <property type="entry name" value="Hemolysin-typ_Ca-bd_CS"/>
</dbReference>
<dbReference type="Pfam" id="PF00353">
    <property type="entry name" value="HemolysinCabind"/>
    <property type="match status" value="21"/>
</dbReference>
<dbReference type="InterPro" id="IPR011049">
    <property type="entry name" value="Serralysin-like_metalloprot_C"/>
</dbReference>
<name>H1KCJ1_METEX</name>
<comment type="subcellular location">
    <subcellularLocation>
        <location evidence="1">Secreted</location>
    </subcellularLocation>
</comment>
<dbReference type="Proteomes" id="UP000004382">
    <property type="component" value="Unassembled WGS sequence"/>
</dbReference>
<dbReference type="PROSITE" id="PS00330">
    <property type="entry name" value="HEMOLYSIN_CALCIUM"/>
    <property type="match status" value="10"/>
</dbReference>
<dbReference type="Gene3D" id="2.150.10.10">
    <property type="entry name" value="Serralysin-like metalloprotease, C-terminal"/>
    <property type="match status" value="15"/>
</dbReference>
<dbReference type="GO" id="GO:0005576">
    <property type="term" value="C:extracellular region"/>
    <property type="evidence" value="ECO:0007669"/>
    <property type="project" value="UniProtKB-SubCell"/>
</dbReference>
<gene>
    <name evidence="5" type="ORF">MetexDRAFT_0353</name>
</gene>
<keyword evidence="2" id="KW-0964">Secreted</keyword>
<dbReference type="Gene3D" id="2.60.40.3440">
    <property type="match status" value="4"/>
</dbReference>
<dbReference type="InterPro" id="IPR050557">
    <property type="entry name" value="RTX_toxin/Mannuronan_C5-epim"/>
</dbReference>
<dbReference type="PANTHER" id="PTHR38340:SF1">
    <property type="entry name" value="S-LAYER PROTEIN"/>
    <property type="match status" value="1"/>
</dbReference>
<feature type="domain" description="Cadherin" evidence="4">
    <location>
        <begin position="2895"/>
        <end position="2997"/>
    </location>
</feature>
<evidence type="ECO:0000313" key="6">
    <source>
        <dbReference type="Proteomes" id="UP000004382"/>
    </source>
</evidence>
<dbReference type="NCBIfam" id="TIGR01965">
    <property type="entry name" value="VCBS_repeat"/>
    <property type="match status" value="2"/>
</dbReference>
<dbReference type="PROSITE" id="PS50268">
    <property type="entry name" value="CADHERIN_2"/>
    <property type="match status" value="1"/>
</dbReference>
<dbReference type="InterPro" id="IPR010221">
    <property type="entry name" value="VCBS_dom"/>
</dbReference>
<dbReference type="InterPro" id="IPR001343">
    <property type="entry name" value="Hemolysn_Ca-bd"/>
</dbReference>
<evidence type="ECO:0000256" key="2">
    <source>
        <dbReference type="ARBA" id="ARBA00022525"/>
    </source>
</evidence>
<evidence type="ECO:0000313" key="5">
    <source>
        <dbReference type="EMBL" id="EHP94815.1"/>
    </source>
</evidence>
<dbReference type="RefSeq" id="WP_003596515.1">
    <property type="nucleotide sequence ID" value="NZ_AGJK01000004.1"/>
</dbReference>
<feature type="compositionally biased region" description="Basic and acidic residues" evidence="3">
    <location>
        <begin position="249"/>
        <end position="262"/>
    </location>
</feature>
<dbReference type="Pfam" id="PF17963">
    <property type="entry name" value="Big_9"/>
    <property type="match status" value="5"/>
</dbReference>
<dbReference type="InterPro" id="IPR006644">
    <property type="entry name" value="Cadg"/>
</dbReference>
<dbReference type="SMART" id="SM00736">
    <property type="entry name" value="CADG"/>
    <property type="match status" value="3"/>
</dbReference>
<dbReference type="InterPro" id="IPR041690">
    <property type="entry name" value="Cadherin_5"/>
</dbReference>
<dbReference type="Pfam" id="PF04151">
    <property type="entry name" value="PPC"/>
    <property type="match status" value="1"/>
</dbReference>
<reference evidence="5 6" key="1">
    <citation type="submission" date="2011-09" db="EMBL/GenBank/DDBJ databases">
        <title>The draft genome of Methylobacterium extorquens DSM 13060.</title>
        <authorList>
            <consortium name="US DOE Joint Genome Institute (JGI-PGF)"/>
            <person name="Lucas S."/>
            <person name="Han J."/>
            <person name="Lapidus A."/>
            <person name="Cheng J.-F."/>
            <person name="Goodwin L."/>
            <person name="Pitluck S."/>
            <person name="Peters L."/>
            <person name="Land M.L."/>
            <person name="Hauser L."/>
            <person name="Koskimaki J."/>
            <person name="Halonen O."/>
            <person name="Pirttila A."/>
            <person name="Frank C."/>
            <person name="Woyke T.J."/>
        </authorList>
    </citation>
    <scope>NUCLEOTIDE SEQUENCE [LARGE SCALE GENOMIC DNA]</scope>
    <source>
        <strain evidence="5 6">DSM 13060</strain>
    </source>
</reference>
<dbReference type="InterPro" id="IPR015919">
    <property type="entry name" value="Cadherin-like_sf"/>
</dbReference>
<accession>H1KCJ1</accession>
<dbReference type="PRINTS" id="PR00313">
    <property type="entry name" value="CABNDNGRPT"/>
</dbReference>
<dbReference type="PANTHER" id="PTHR38340">
    <property type="entry name" value="S-LAYER PROTEIN"/>
    <property type="match status" value="1"/>
</dbReference>
<dbReference type="SUPFAM" id="SSF49313">
    <property type="entry name" value="Cadherin-like"/>
    <property type="match status" value="1"/>
</dbReference>
<feature type="region of interest" description="Disordered" evidence="3">
    <location>
        <begin position="653"/>
        <end position="679"/>
    </location>
</feature>
<dbReference type="GO" id="GO:0016020">
    <property type="term" value="C:membrane"/>
    <property type="evidence" value="ECO:0007669"/>
    <property type="project" value="InterPro"/>
</dbReference>
<dbReference type="InterPro" id="IPR007280">
    <property type="entry name" value="Peptidase_C_arc/bac"/>
</dbReference>
<dbReference type="PATRIC" id="fig|882800.3.peg.331"/>
<dbReference type="Gene3D" id="2.60.120.380">
    <property type="match status" value="1"/>
</dbReference>
<evidence type="ECO:0000256" key="1">
    <source>
        <dbReference type="ARBA" id="ARBA00004613"/>
    </source>
</evidence>
<dbReference type="InterPro" id="IPR002126">
    <property type="entry name" value="Cadherin-like_dom"/>
</dbReference>
<dbReference type="NCBIfam" id="NF012211">
    <property type="entry name" value="tand_rpt_95"/>
    <property type="match status" value="5"/>
</dbReference>
<feature type="region of interest" description="Disordered" evidence="3">
    <location>
        <begin position="1925"/>
        <end position="1963"/>
    </location>
</feature>
<dbReference type="InterPro" id="IPR010566">
    <property type="entry name" value="Haemolys_ca-bd"/>
</dbReference>
<dbReference type="EMBL" id="AGJK01000004">
    <property type="protein sequence ID" value="EHP94815.1"/>
    <property type="molecule type" value="Genomic_DNA"/>
</dbReference>
<protein>
    <submittedName>
        <fullName evidence="5">Outer membrane adhesin like protein</fullName>
    </submittedName>
</protein>
<dbReference type="GO" id="GO:0005509">
    <property type="term" value="F:calcium ion binding"/>
    <property type="evidence" value="ECO:0007669"/>
    <property type="project" value="InterPro"/>
</dbReference>
<dbReference type="GO" id="GO:0007156">
    <property type="term" value="P:homophilic cell adhesion via plasma membrane adhesion molecules"/>
    <property type="evidence" value="ECO:0007669"/>
    <property type="project" value="InterPro"/>
</dbReference>